<organism evidence="2 3">
    <name type="scientific">Vibrio xiamenensis</name>
    <dbReference type="NCBI Taxonomy" id="861298"/>
    <lineage>
        <taxon>Bacteria</taxon>
        <taxon>Pseudomonadati</taxon>
        <taxon>Pseudomonadota</taxon>
        <taxon>Gammaproteobacteria</taxon>
        <taxon>Vibrionales</taxon>
        <taxon>Vibrionaceae</taxon>
        <taxon>Vibrio</taxon>
    </lineage>
</organism>
<dbReference type="EMBL" id="FNDD01000004">
    <property type="protein sequence ID" value="SDG90714.1"/>
    <property type="molecule type" value="Genomic_DNA"/>
</dbReference>
<dbReference type="AlphaFoldDB" id="A0A1G7Y2T9"/>
<reference evidence="2 3" key="1">
    <citation type="submission" date="2016-10" db="EMBL/GenBank/DDBJ databases">
        <authorList>
            <person name="de Groot N.N."/>
        </authorList>
    </citation>
    <scope>NUCLEOTIDE SEQUENCE [LARGE SCALE GENOMIC DNA]</scope>
    <source>
        <strain evidence="2 3">CGMCC 1.10228</strain>
    </source>
</reference>
<dbReference type="RefSeq" id="WP_093270469.1">
    <property type="nucleotide sequence ID" value="NZ_FNDD01000004.1"/>
</dbReference>
<evidence type="ECO:0000313" key="2">
    <source>
        <dbReference type="EMBL" id="SDG90714.1"/>
    </source>
</evidence>
<evidence type="ECO:0000256" key="1">
    <source>
        <dbReference type="SAM" id="MobiDB-lite"/>
    </source>
</evidence>
<dbReference type="OrthoDB" id="5850540at2"/>
<protein>
    <recommendedName>
        <fullName evidence="4">Flagellin</fullName>
    </recommendedName>
</protein>
<evidence type="ECO:0000313" key="3">
    <source>
        <dbReference type="Proteomes" id="UP000198854"/>
    </source>
</evidence>
<sequence>MALSTVEVRPHSIKLTGQEQPVITSARSTESAIRPAPSASKGRALPPSSYSVSSIMLSQGQQNATEVQIANKALQFVGKELSHIKRALSQALTQGDVPVQELGERLDQSKGRILNELNNARYDGKRVIDNELNVKLDSADTRRFIVPGLNVNRLPEKPEQIRLDFPQGRSVMIQFDGQSDGQRLIKQIDRILIPLGMRASLHDDGSVVFETTERAYKQMQNKVWVTGEGHRFPAGQANAFNVKPQPEGISELGFNLASRDGIKRTIARVNQHLQQVQKSLEQAREFHSDLNVKMDNLQSQGKVLSTDEVNQALDGFADASTQFTSTYKALNAQANLRRHSVVALLK</sequence>
<proteinExistence type="predicted"/>
<feature type="compositionally biased region" description="Polar residues" evidence="1">
    <location>
        <begin position="15"/>
        <end position="31"/>
    </location>
</feature>
<accession>A0A1G7Y2T9</accession>
<gene>
    <name evidence="2" type="ORF">SAMN04488136_104177</name>
</gene>
<keyword evidence="3" id="KW-1185">Reference proteome</keyword>
<name>A0A1G7Y2T9_9VIBR</name>
<dbReference type="STRING" id="861298.SAMN04488136_104177"/>
<feature type="region of interest" description="Disordered" evidence="1">
    <location>
        <begin position="1"/>
        <end position="47"/>
    </location>
</feature>
<evidence type="ECO:0008006" key="4">
    <source>
        <dbReference type="Google" id="ProtNLM"/>
    </source>
</evidence>
<dbReference type="Proteomes" id="UP000198854">
    <property type="component" value="Unassembled WGS sequence"/>
</dbReference>